<evidence type="ECO:0000313" key="7">
    <source>
        <dbReference type="EMBL" id="TWU29760.1"/>
    </source>
</evidence>
<dbReference type="InterPro" id="IPR013325">
    <property type="entry name" value="RNA_pol_sigma_r2"/>
</dbReference>
<dbReference type="PANTHER" id="PTHR43133:SF8">
    <property type="entry name" value="RNA POLYMERASE SIGMA FACTOR HI_1459-RELATED"/>
    <property type="match status" value="1"/>
</dbReference>
<dbReference type="GO" id="GO:0006352">
    <property type="term" value="P:DNA-templated transcription initiation"/>
    <property type="evidence" value="ECO:0007669"/>
    <property type="project" value="InterPro"/>
</dbReference>
<evidence type="ECO:0000259" key="6">
    <source>
        <dbReference type="Pfam" id="PF08281"/>
    </source>
</evidence>
<keyword evidence="8" id="KW-1185">Reference proteome</keyword>
<keyword evidence="4" id="KW-0238">DNA-binding</keyword>
<feature type="domain" description="RNA polymerase sigma factor 70 region 4 type 2" evidence="6">
    <location>
        <begin position="139"/>
        <end position="191"/>
    </location>
</feature>
<dbReference type="EMBL" id="SJPS01000001">
    <property type="protein sequence ID" value="TWU29760.1"/>
    <property type="molecule type" value="Genomic_DNA"/>
</dbReference>
<dbReference type="InterPro" id="IPR013324">
    <property type="entry name" value="RNA_pol_sigma_r3/r4-like"/>
</dbReference>
<dbReference type="InterPro" id="IPR014284">
    <property type="entry name" value="RNA_pol_sigma-70_dom"/>
</dbReference>
<evidence type="ECO:0000256" key="5">
    <source>
        <dbReference type="ARBA" id="ARBA00023163"/>
    </source>
</evidence>
<keyword evidence="5" id="KW-0804">Transcription</keyword>
<dbReference type="AlphaFoldDB" id="A0A5C6CYV1"/>
<dbReference type="RefSeq" id="WP_146447741.1">
    <property type="nucleotide sequence ID" value="NZ_SJPS01000001.1"/>
</dbReference>
<accession>A0A5C6CYV1</accession>
<reference evidence="7 8" key="1">
    <citation type="submission" date="2019-02" db="EMBL/GenBank/DDBJ databases">
        <title>Deep-cultivation of Planctomycetes and their phenomic and genomic characterization uncovers novel biology.</title>
        <authorList>
            <person name="Wiegand S."/>
            <person name="Jogler M."/>
            <person name="Boedeker C."/>
            <person name="Pinto D."/>
            <person name="Vollmers J."/>
            <person name="Rivas-Marin E."/>
            <person name="Kohn T."/>
            <person name="Peeters S.H."/>
            <person name="Heuer A."/>
            <person name="Rast P."/>
            <person name="Oberbeckmann S."/>
            <person name="Bunk B."/>
            <person name="Jeske O."/>
            <person name="Meyerdierks A."/>
            <person name="Storesund J.E."/>
            <person name="Kallscheuer N."/>
            <person name="Luecker S."/>
            <person name="Lage O.M."/>
            <person name="Pohl T."/>
            <person name="Merkel B.J."/>
            <person name="Hornburger P."/>
            <person name="Mueller R.-W."/>
            <person name="Bruemmer F."/>
            <person name="Labrenz M."/>
            <person name="Spormann A.M."/>
            <person name="Op Den Camp H."/>
            <person name="Overmann J."/>
            <person name="Amann R."/>
            <person name="Jetten M.S.M."/>
            <person name="Mascher T."/>
            <person name="Medema M.H."/>
            <person name="Devos D.P."/>
            <person name="Kaster A.-K."/>
            <person name="Ovreas L."/>
            <person name="Rohde M."/>
            <person name="Galperin M.Y."/>
            <person name="Jogler C."/>
        </authorList>
    </citation>
    <scope>NUCLEOTIDE SEQUENCE [LARGE SCALE GENOMIC DNA]</scope>
    <source>
        <strain evidence="7 8">Pla144</strain>
    </source>
</reference>
<evidence type="ECO:0000256" key="2">
    <source>
        <dbReference type="ARBA" id="ARBA00023015"/>
    </source>
</evidence>
<protein>
    <submittedName>
        <fullName evidence="7">RNA polymerase sigma factor CnrH</fullName>
    </submittedName>
</protein>
<dbReference type="InterPro" id="IPR013249">
    <property type="entry name" value="RNA_pol_sigma70_r4_t2"/>
</dbReference>
<dbReference type="InterPro" id="IPR036388">
    <property type="entry name" value="WH-like_DNA-bd_sf"/>
</dbReference>
<dbReference type="PANTHER" id="PTHR43133">
    <property type="entry name" value="RNA POLYMERASE ECF-TYPE SIGMA FACTO"/>
    <property type="match status" value="1"/>
</dbReference>
<name>A0A5C6CYV1_9BACT</name>
<evidence type="ECO:0000313" key="8">
    <source>
        <dbReference type="Proteomes" id="UP000318437"/>
    </source>
</evidence>
<dbReference type="Gene3D" id="1.10.1740.10">
    <property type="match status" value="1"/>
</dbReference>
<dbReference type="Pfam" id="PF08281">
    <property type="entry name" value="Sigma70_r4_2"/>
    <property type="match status" value="1"/>
</dbReference>
<dbReference type="InterPro" id="IPR039425">
    <property type="entry name" value="RNA_pol_sigma-70-like"/>
</dbReference>
<evidence type="ECO:0000256" key="1">
    <source>
        <dbReference type="ARBA" id="ARBA00010641"/>
    </source>
</evidence>
<sequence length="198" mass="22430">MDTDQLLDSVCQGHSSAVATLLTRHEQRLRRMVNLRIDPRLAARLDPSDVVQDTLAEAHRRLPGYASDRQIPFYPWLRGIAWDKLIAMTRRHIDAECRSVRREASPLELSGDSRMVLVDHMLATGATASEQALRQEVRDRVQQALSALPPAAHEVIVLKHLEELSVPEIAAVLGIDQQAVYSRYRRAVQRLHQLLSHD</sequence>
<dbReference type="CDD" id="cd06171">
    <property type="entry name" value="Sigma70_r4"/>
    <property type="match status" value="1"/>
</dbReference>
<keyword evidence="2" id="KW-0805">Transcription regulation</keyword>
<dbReference type="GO" id="GO:0003677">
    <property type="term" value="F:DNA binding"/>
    <property type="evidence" value="ECO:0007669"/>
    <property type="project" value="UniProtKB-KW"/>
</dbReference>
<dbReference type="Gene3D" id="1.10.10.10">
    <property type="entry name" value="Winged helix-like DNA-binding domain superfamily/Winged helix DNA-binding domain"/>
    <property type="match status" value="1"/>
</dbReference>
<keyword evidence="3" id="KW-0731">Sigma factor</keyword>
<organism evidence="7 8">
    <name type="scientific">Bythopirellula polymerisocia</name>
    <dbReference type="NCBI Taxonomy" id="2528003"/>
    <lineage>
        <taxon>Bacteria</taxon>
        <taxon>Pseudomonadati</taxon>
        <taxon>Planctomycetota</taxon>
        <taxon>Planctomycetia</taxon>
        <taxon>Pirellulales</taxon>
        <taxon>Lacipirellulaceae</taxon>
        <taxon>Bythopirellula</taxon>
    </lineage>
</organism>
<dbReference type="SUPFAM" id="SSF88659">
    <property type="entry name" value="Sigma3 and sigma4 domains of RNA polymerase sigma factors"/>
    <property type="match status" value="1"/>
</dbReference>
<evidence type="ECO:0000256" key="3">
    <source>
        <dbReference type="ARBA" id="ARBA00023082"/>
    </source>
</evidence>
<evidence type="ECO:0000256" key="4">
    <source>
        <dbReference type="ARBA" id="ARBA00023125"/>
    </source>
</evidence>
<dbReference type="SUPFAM" id="SSF88946">
    <property type="entry name" value="Sigma2 domain of RNA polymerase sigma factors"/>
    <property type="match status" value="1"/>
</dbReference>
<dbReference type="OrthoDB" id="278923at2"/>
<comment type="similarity">
    <text evidence="1">Belongs to the sigma-70 factor family. ECF subfamily.</text>
</comment>
<comment type="caution">
    <text evidence="7">The sequence shown here is derived from an EMBL/GenBank/DDBJ whole genome shotgun (WGS) entry which is preliminary data.</text>
</comment>
<dbReference type="Proteomes" id="UP000318437">
    <property type="component" value="Unassembled WGS sequence"/>
</dbReference>
<dbReference type="GO" id="GO:0016987">
    <property type="term" value="F:sigma factor activity"/>
    <property type="evidence" value="ECO:0007669"/>
    <property type="project" value="UniProtKB-KW"/>
</dbReference>
<proteinExistence type="inferred from homology"/>
<gene>
    <name evidence="7" type="primary">cnrH</name>
    <name evidence="7" type="ORF">Pla144_05390</name>
</gene>
<dbReference type="NCBIfam" id="TIGR02937">
    <property type="entry name" value="sigma70-ECF"/>
    <property type="match status" value="1"/>
</dbReference>